<sequence>MQKRDQSDGIFTDIIFSELFIINAFATTISLLIYLTVVFISGYNQLSLIFCSLIVLNYFNIEWVYQGFEEYKYITVRSFIIKLVSLIFMLLFVKKKTDIVIYAGVVCFGISGNYIMNMLRLNKYVNFTIRNIKLKQHLKPIMILFVSVIAIELYSLIDVTMLTHMTSSAHVGYFSNAVKIVKLIANTFIAMGAVLLPRLSLYYAEKNSFKMEETIHNFLKTPFV</sequence>
<dbReference type="PANTHER" id="PTHR43424:SF1">
    <property type="entry name" value="LOCUS PUTATIVE PROTEIN 1-RELATED"/>
    <property type="match status" value="1"/>
</dbReference>
<dbReference type="AlphaFoldDB" id="I3U3G3"/>
<feature type="transmembrane region" description="Helical" evidence="5">
    <location>
        <begin position="74"/>
        <end position="93"/>
    </location>
</feature>
<feature type="transmembrane region" description="Helical" evidence="5">
    <location>
        <begin position="20"/>
        <end position="40"/>
    </location>
</feature>
<keyword evidence="7" id="KW-1185">Reference proteome</keyword>
<dbReference type="HOGENOM" id="CLU_1233466_0_0_9"/>
<keyword evidence="4 5" id="KW-0472">Membrane</keyword>
<keyword evidence="3 5" id="KW-1133">Transmembrane helix</keyword>
<proteinExistence type="predicted"/>
<evidence type="ECO:0000256" key="4">
    <source>
        <dbReference type="ARBA" id="ARBA00023136"/>
    </source>
</evidence>
<evidence type="ECO:0000313" key="6">
    <source>
        <dbReference type="EMBL" id="AFK59551.1"/>
    </source>
</evidence>
<dbReference type="InterPro" id="IPR052556">
    <property type="entry name" value="PolySynth_Transporter"/>
</dbReference>
<dbReference type="EMBL" id="CP003583">
    <property type="protein sequence ID" value="AFK59551.1"/>
    <property type="molecule type" value="Genomic_DNA"/>
</dbReference>
<name>I3U3G3_ENTFD</name>
<evidence type="ECO:0000256" key="2">
    <source>
        <dbReference type="ARBA" id="ARBA00022692"/>
    </source>
</evidence>
<accession>I3U3G3</accession>
<comment type="subcellular location">
    <subcellularLocation>
        <location evidence="1">Membrane</location>
        <topology evidence="1">Multi-pass membrane protein</topology>
    </subcellularLocation>
</comment>
<gene>
    <name evidence="6" type="primary">wzx</name>
    <name evidence="6" type="ORF">HMPREF0351_11927</name>
</gene>
<organism evidence="6 7">
    <name type="scientific">Enterococcus faecium (strain ATCC BAA-472 / TX0016 / DO)</name>
    <dbReference type="NCBI Taxonomy" id="333849"/>
    <lineage>
        <taxon>Bacteria</taxon>
        <taxon>Bacillati</taxon>
        <taxon>Bacillota</taxon>
        <taxon>Bacilli</taxon>
        <taxon>Lactobacillales</taxon>
        <taxon>Enterococcaceae</taxon>
        <taxon>Enterococcus</taxon>
    </lineage>
</organism>
<protein>
    <submittedName>
        <fullName evidence="6">MOP superfamily multidrug/oligosaccharidyl-lipid/polysaccharide flippase transporter</fullName>
    </submittedName>
</protein>
<dbReference type="GO" id="GO:0016020">
    <property type="term" value="C:membrane"/>
    <property type="evidence" value="ECO:0007669"/>
    <property type="project" value="UniProtKB-SubCell"/>
</dbReference>
<keyword evidence="2 5" id="KW-0812">Transmembrane</keyword>
<evidence type="ECO:0000256" key="5">
    <source>
        <dbReference type="SAM" id="Phobius"/>
    </source>
</evidence>
<evidence type="ECO:0000256" key="3">
    <source>
        <dbReference type="ARBA" id="ARBA00022989"/>
    </source>
</evidence>
<evidence type="ECO:0000313" key="7">
    <source>
        <dbReference type="Proteomes" id="UP000005269"/>
    </source>
</evidence>
<dbReference type="InterPro" id="IPR002797">
    <property type="entry name" value="Polysacc_synth"/>
</dbReference>
<dbReference type="RefSeq" id="WP_014748704.1">
    <property type="nucleotide sequence ID" value="NC_017960.1"/>
</dbReference>
<feature type="transmembrane region" description="Helical" evidence="5">
    <location>
        <begin position="177"/>
        <end position="196"/>
    </location>
</feature>
<dbReference type="Pfam" id="PF01943">
    <property type="entry name" value="Polysacc_synt"/>
    <property type="match status" value="1"/>
</dbReference>
<dbReference type="Proteomes" id="UP000005269">
    <property type="component" value="Chromosome"/>
</dbReference>
<feature type="transmembrane region" description="Helical" evidence="5">
    <location>
        <begin position="46"/>
        <end position="65"/>
    </location>
</feature>
<dbReference type="PANTHER" id="PTHR43424">
    <property type="entry name" value="LOCUS PUTATIVE PROTEIN 1-RELATED"/>
    <property type="match status" value="1"/>
</dbReference>
<evidence type="ECO:0000256" key="1">
    <source>
        <dbReference type="ARBA" id="ARBA00004141"/>
    </source>
</evidence>
<feature type="transmembrane region" description="Helical" evidence="5">
    <location>
        <begin position="140"/>
        <end position="157"/>
    </location>
</feature>
<dbReference type="KEGG" id="efu:HMPREF0351_11927"/>
<feature type="transmembrane region" description="Helical" evidence="5">
    <location>
        <begin position="99"/>
        <end position="119"/>
    </location>
</feature>
<reference evidence="6 7" key="1">
    <citation type="journal article" date="2012" name="BMC Microbiol.">
        <title>Complete genome sequence of Enterococcus faecium strain TX16 and comparative genomic analysis of Enterococcus faecium genomes.</title>
        <authorList>
            <person name="Qin X."/>
            <person name="Galloway-Pena J.R."/>
            <person name="Sillanpaa J."/>
            <person name="Hyeob Roh J."/>
            <person name="Nallapareddy S.R."/>
            <person name="Chowdhury S."/>
            <person name="Bourgogne A."/>
            <person name="Choudhury T."/>
            <person name="Munzy D.M."/>
            <person name="Buhay C.J."/>
            <person name="Ding Y."/>
            <person name="Dugan-Rocha S."/>
            <person name="Liu W."/>
            <person name="Kovar C."/>
            <person name="Sodergren E."/>
            <person name="Highlander S."/>
            <person name="Petrosino J.F."/>
            <person name="Worley K.C."/>
            <person name="Gibbs R.A."/>
            <person name="Weinstock G.M."/>
            <person name="Murray B.E."/>
        </authorList>
    </citation>
    <scope>NUCLEOTIDE SEQUENCE [LARGE SCALE GENOMIC DNA]</scope>
    <source>
        <strain evidence="7">ATCC BAA-472 / TX0016 / DO</strain>
    </source>
</reference>